<dbReference type="Pfam" id="PF02151">
    <property type="entry name" value="UVR"/>
    <property type="match status" value="1"/>
</dbReference>
<dbReference type="Gene3D" id="3.30.420.340">
    <property type="entry name" value="UvrC, RNAse H endonuclease domain"/>
    <property type="match status" value="1"/>
</dbReference>
<protein>
    <submittedName>
        <fullName evidence="10">Unannotated protein</fullName>
    </submittedName>
</protein>
<feature type="compositionally biased region" description="Basic and acidic residues" evidence="6">
    <location>
        <begin position="606"/>
        <end position="629"/>
    </location>
</feature>
<dbReference type="InterPro" id="IPR035901">
    <property type="entry name" value="GIY-YIG_endonuc_sf"/>
</dbReference>
<evidence type="ECO:0000259" key="7">
    <source>
        <dbReference type="PROSITE" id="PS50151"/>
    </source>
</evidence>
<dbReference type="Pfam" id="PF22920">
    <property type="entry name" value="UvrC_RNaseH"/>
    <property type="match status" value="1"/>
</dbReference>
<dbReference type="InterPro" id="IPR001162">
    <property type="entry name" value="UvrC_RNase_H_dom"/>
</dbReference>
<gene>
    <name evidence="10" type="ORF">UFOPK3610_00266</name>
</gene>
<dbReference type="Gene3D" id="1.10.150.20">
    <property type="entry name" value="5' to 3' exonuclease, C-terminal subdomain"/>
    <property type="match status" value="1"/>
</dbReference>
<reference evidence="10" key="1">
    <citation type="submission" date="2020-05" db="EMBL/GenBank/DDBJ databases">
        <authorList>
            <person name="Chiriac C."/>
            <person name="Salcher M."/>
            <person name="Ghai R."/>
            <person name="Kavagutti S V."/>
        </authorList>
    </citation>
    <scope>NUCLEOTIDE SEQUENCE</scope>
</reference>
<dbReference type="PROSITE" id="PS50165">
    <property type="entry name" value="UVRC"/>
    <property type="match status" value="1"/>
</dbReference>
<proteinExistence type="inferred from homology"/>
<dbReference type="NCBIfam" id="TIGR00194">
    <property type="entry name" value="uvrC"/>
    <property type="match status" value="1"/>
</dbReference>
<evidence type="ECO:0000313" key="10">
    <source>
        <dbReference type="EMBL" id="CAB4903414.1"/>
    </source>
</evidence>
<dbReference type="PROSITE" id="PS50151">
    <property type="entry name" value="UVR"/>
    <property type="match status" value="1"/>
</dbReference>
<evidence type="ECO:0000256" key="5">
    <source>
        <dbReference type="ARBA" id="ARBA00023204"/>
    </source>
</evidence>
<dbReference type="PANTHER" id="PTHR30562:SF1">
    <property type="entry name" value="UVRABC SYSTEM PROTEIN C"/>
    <property type="match status" value="1"/>
</dbReference>
<dbReference type="AlphaFoldDB" id="A0A6J7G9F8"/>
<dbReference type="CDD" id="cd10434">
    <property type="entry name" value="GIY-YIG_UvrC_Cho"/>
    <property type="match status" value="1"/>
</dbReference>
<dbReference type="GO" id="GO:0006289">
    <property type="term" value="P:nucleotide-excision repair"/>
    <property type="evidence" value="ECO:0007669"/>
    <property type="project" value="InterPro"/>
</dbReference>
<dbReference type="InterPro" id="IPR003583">
    <property type="entry name" value="Hlx-hairpin-Hlx_DNA-bd_motif"/>
</dbReference>
<dbReference type="InterPro" id="IPR001943">
    <property type="entry name" value="UVR_dom"/>
</dbReference>
<dbReference type="InterPro" id="IPR038476">
    <property type="entry name" value="UvrC_RNase_H_dom_sf"/>
</dbReference>
<dbReference type="NCBIfam" id="NF001824">
    <property type="entry name" value="PRK00558.1-5"/>
    <property type="match status" value="1"/>
</dbReference>
<dbReference type="PANTHER" id="PTHR30562">
    <property type="entry name" value="UVRC/OXIDOREDUCTASE"/>
    <property type="match status" value="1"/>
</dbReference>
<dbReference type="SMART" id="SM00465">
    <property type="entry name" value="GIYc"/>
    <property type="match status" value="1"/>
</dbReference>
<dbReference type="Pfam" id="PF01541">
    <property type="entry name" value="GIY-YIG"/>
    <property type="match status" value="1"/>
</dbReference>
<dbReference type="Gene3D" id="3.40.1440.10">
    <property type="entry name" value="GIY-YIG endonuclease"/>
    <property type="match status" value="1"/>
</dbReference>
<evidence type="ECO:0000256" key="1">
    <source>
        <dbReference type="ARBA" id="ARBA00022490"/>
    </source>
</evidence>
<dbReference type="GO" id="GO:0003677">
    <property type="term" value="F:DNA binding"/>
    <property type="evidence" value="ECO:0007669"/>
    <property type="project" value="InterPro"/>
</dbReference>
<dbReference type="SUPFAM" id="SSF82771">
    <property type="entry name" value="GIY-YIG endonuclease"/>
    <property type="match status" value="1"/>
</dbReference>
<dbReference type="Gene3D" id="4.10.860.10">
    <property type="entry name" value="UVR domain"/>
    <property type="match status" value="1"/>
</dbReference>
<keyword evidence="5" id="KW-0234">DNA repair</keyword>
<dbReference type="InterPro" id="IPR047296">
    <property type="entry name" value="GIY-YIG_UvrC_Cho"/>
</dbReference>
<dbReference type="InterPro" id="IPR010994">
    <property type="entry name" value="RuvA_2-like"/>
</dbReference>
<dbReference type="InterPro" id="IPR036876">
    <property type="entry name" value="UVR_dom_sf"/>
</dbReference>
<keyword evidence="1" id="KW-0963">Cytoplasm</keyword>
<evidence type="ECO:0000256" key="2">
    <source>
        <dbReference type="ARBA" id="ARBA00022763"/>
    </source>
</evidence>
<keyword evidence="2" id="KW-0227">DNA damage</keyword>
<keyword evidence="4" id="KW-0267">Excision nuclease</keyword>
<evidence type="ECO:0000256" key="6">
    <source>
        <dbReference type="SAM" id="MobiDB-lite"/>
    </source>
</evidence>
<dbReference type="InterPro" id="IPR004791">
    <property type="entry name" value="UvrC"/>
</dbReference>
<evidence type="ECO:0000256" key="4">
    <source>
        <dbReference type="ARBA" id="ARBA00022881"/>
    </source>
</evidence>
<dbReference type="InterPro" id="IPR000305">
    <property type="entry name" value="GIY-YIG_endonuc"/>
</dbReference>
<sequence length="629" mass="69674">MAVKKPAGIPDAPGVYRFRDESDRVIYVGKALSLRQRLSSYFGTGLAPRTFTMVETATSVDWVTVDNEVEALQLEYSWIKEYAPRFNVRYRDDKSYPYLAVTLGERFPRILVMRGAKRAGTRYFGPYTHAWAIRETVEQLLRVFPARTCSAGVFRRAELSGRACLLGDIGKCSAPCVGRVSEEEHRDIVEGFCSYLAGHTGAHIRRLQREMKAASEAQEYERAARLRDDIGALERVAERSAVVLPDDTDADLVAVDEDELEVAVQIFHVRGGRVRGQRGFIMEKVEDIEGVALLSVVLREVYGDAAEEDMPREILLQAQLTDQEAVSTWLSARRNGPVHIKVPQRGDKHTLLETVARNAAEAMVMHKVKRAADLTTRSAALAELRDALELPEAPLRIECIDISHLSGQDAVGSLVVFEDGAPKRSDYRSFIISDEAAQDDVRSIAEVVTRRFRAVPSEEGSPSRFAYPPALLVIDGGLGQVAAAESAVRLAEVPGVTVIGLAKRLEEVWLANSPDPLILPRGSQGLYLLQRLRDEAHRVAITHQRRKRGKRSTRSQLEEVPGLGPHRIRELLRHFGSVRSLREASVEEIASVSGIGPVTASAIHDTLGRETGRIRPDSPNDEVKDSNDA</sequence>
<name>A0A6J7G9F8_9ZZZZ</name>
<dbReference type="Pfam" id="PF08459">
    <property type="entry name" value="UvrC_RNaseH_dom"/>
    <property type="match status" value="1"/>
</dbReference>
<keyword evidence="3" id="KW-0228">DNA excision</keyword>
<dbReference type="GO" id="GO:0009380">
    <property type="term" value="C:excinuclease repair complex"/>
    <property type="evidence" value="ECO:0007669"/>
    <property type="project" value="InterPro"/>
</dbReference>
<dbReference type="FunFam" id="3.40.1440.10:FF:000001">
    <property type="entry name" value="UvrABC system protein C"/>
    <property type="match status" value="1"/>
</dbReference>
<feature type="domain" description="UvrC family homology region profile" evidence="9">
    <location>
        <begin position="262"/>
        <end position="488"/>
    </location>
</feature>
<dbReference type="InterPro" id="IPR050066">
    <property type="entry name" value="UvrABC_protein_C"/>
</dbReference>
<dbReference type="GO" id="GO:0009381">
    <property type="term" value="F:excinuclease ABC activity"/>
    <property type="evidence" value="ECO:0007669"/>
    <property type="project" value="InterPro"/>
</dbReference>
<feature type="domain" description="GIY-YIG" evidence="8">
    <location>
        <begin position="11"/>
        <end position="88"/>
    </location>
</feature>
<dbReference type="SUPFAM" id="SSF47781">
    <property type="entry name" value="RuvA domain 2-like"/>
    <property type="match status" value="1"/>
</dbReference>
<dbReference type="SUPFAM" id="SSF46600">
    <property type="entry name" value="C-terminal UvrC-binding domain of UvrB"/>
    <property type="match status" value="1"/>
</dbReference>
<feature type="domain" description="UVR" evidence="7">
    <location>
        <begin position="201"/>
        <end position="236"/>
    </location>
</feature>
<dbReference type="Pfam" id="PF14520">
    <property type="entry name" value="HHH_5"/>
    <property type="match status" value="1"/>
</dbReference>
<evidence type="ECO:0000259" key="9">
    <source>
        <dbReference type="PROSITE" id="PS50165"/>
    </source>
</evidence>
<dbReference type="PROSITE" id="PS50164">
    <property type="entry name" value="GIY_YIG"/>
    <property type="match status" value="1"/>
</dbReference>
<evidence type="ECO:0000259" key="8">
    <source>
        <dbReference type="PROSITE" id="PS50164"/>
    </source>
</evidence>
<accession>A0A6J7G9F8</accession>
<dbReference type="EMBL" id="CAFBMR010000004">
    <property type="protein sequence ID" value="CAB4903414.1"/>
    <property type="molecule type" value="Genomic_DNA"/>
</dbReference>
<dbReference type="HAMAP" id="MF_00203">
    <property type="entry name" value="UvrC"/>
    <property type="match status" value="1"/>
</dbReference>
<dbReference type="SMART" id="SM00278">
    <property type="entry name" value="HhH1"/>
    <property type="match status" value="2"/>
</dbReference>
<evidence type="ECO:0000256" key="3">
    <source>
        <dbReference type="ARBA" id="ARBA00022769"/>
    </source>
</evidence>
<feature type="region of interest" description="Disordered" evidence="6">
    <location>
        <begin position="603"/>
        <end position="629"/>
    </location>
</feature>
<organism evidence="10">
    <name type="scientific">freshwater metagenome</name>
    <dbReference type="NCBI Taxonomy" id="449393"/>
    <lineage>
        <taxon>unclassified sequences</taxon>
        <taxon>metagenomes</taxon>
        <taxon>ecological metagenomes</taxon>
    </lineage>
</organism>